<sequence>MTAKKIVKLSIGRPKQMNYKEGEMLTGIDKKRVESAHLGFDGFEGDDVADKKHHGGPDRAVCVYPHEHYAFWENEFGTGLPDAPFGENLTVTNMTERDVCVGDIYRIGSALIQVTQGRMPCVTINKQTQKQKLMKRMIDTGYTGYLCRVIEPGTIKHDDEVECVESGTVSVYESHEAYYHDKENIELLKRVTAVDVLADRWKTRLEERLKRLMEGN</sequence>
<evidence type="ECO:0000313" key="3">
    <source>
        <dbReference type="Proteomes" id="UP001597519"/>
    </source>
</evidence>
<dbReference type="Proteomes" id="UP001597519">
    <property type="component" value="Unassembled WGS sequence"/>
</dbReference>
<dbReference type="Pfam" id="PF03475">
    <property type="entry name" value="YiiM_3-alpha"/>
    <property type="match status" value="1"/>
</dbReference>
<dbReference type="InterPro" id="IPR005163">
    <property type="entry name" value="Tri_helical_YiiM-like"/>
</dbReference>
<dbReference type="PANTHER" id="PTHR30212">
    <property type="entry name" value="PROTEIN YIIM"/>
    <property type="match status" value="1"/>
</dbReference>
<keyword evidence="3" id="KW-1185">Reference proteome</keyword>
<evidence type="ECO:0000259" key="1">
    <source>
        <dbReference type="PROSITE" id="PS51340"/>
    </source>
</evidence>
<dbReference type="EMBL" id="JBHUOQ010000004">
    <property type="protein sequence ID" value="MFD2830746.1"/>
    <property type="molecule type" value="Genomic_DNA"/>
</dbReference>
<dbReference type="PROSITE" id="PS51340">
    <property type="entry name" value="MOSC"/>
    <property type="match status" value="1"/>
</dbReference>
<dbReference type="InterPro" id="IPR052353">
    <property type="entry name" value="Benzoxazolinone_Detox_Enz"/>
</dbReference>
<dbReference type="InterPro" id="IPR005302">
    <property type="entry name" value="MoCF_Sase_C"/>
</dbReference>
<comment type="caution">
    <text evidence="2">The sequence shown here is derived from an EMBL/GenBank/DDBJ whole genome shotgun (WGS) entry which is preliminary data.</text>
</comment>
<dbReference type="RefSeq" id="WP_377774083.1">
    <property type="nucleotide sequence ID" value="NZ_JBHUOQ010000004.1"/>
</dbReference>
<gene>
    <name evidence="2" type="ORF">ACFSX4_09775</name>
</gene>
<dbReference type="InterPro" id="IPR011037">
    <property type="entry name" value="Pyrv_Knase-like_insert_dom_sf"/>
</dbReference>
<dbReference type="Gene3D" id="2.40.33.20">
    <property type="entry name" value="PK beta-barrel domain-like"/>
    <property type="match status" value="1"/>
</dbReference>
<reference evidence="3" key="1">
    <citation type="journal article" date="2019" name="Int. J. Syst. Evol. Microbiol.">
        <title>The Global Catalogue of Microorganisms (GCM) 10K type strain sequencing project: providing services to taxonomists for standard genome sequencing and annotation.</title>
        <authorList>
            <consortium name="The Broad Institute Genomics Platform"/>
            <consortium name="The Broad Institute Genome Sequencing Center for Infectious Disease"/>
            <person name="Wu L."/>
            <person name="Ma J."/>
        </authorList>
    </citation>
    <scope>NUCLEOTIDE SEQUENCE [LARGE SCALE GENOMIC DNA]</scope>
    <source>
        <strain evidence="3">KCTC 33575</strain>
    </source>
</reference>
<evidence type="ECO:0000313" key="2">
    <source>
        <dbReference type="EMBL" id="MFD2830746.1"/>
    </source>
</evidence>
<name>A0ABW5WVB2_9STAP</name>
<feature type="domain" description="MOSC" evidence="1">
    <location>
        <begin position="30"/>
        <end position="164"/>
    </location>
</feature>
<dbReference type="SUPFAM" id="SSF50800">
    <property type="entry name" value="PK beta-barrel domain-like"/>
    <property type="match status" value="1"/>
</dbReference>
<accession>A0ABW5WVB2</accession>
<dbReference type="Pfam" id="PF03473">
    <property type="entry name" value="MOSC"/>
    <property type="match status" value="1"/>
</dbReference>
<protein>
    <submittedName>
        <fullName evidence="2">MOSC domain-containing protein</fullName>
    </submittedName>
</protein>
<proteinExistence type="predicted"/>
<organism evidence="2 3">
    <name type="scientific">Corticicoccus populi</name>
    <dbReference type="NCBI Taxonomy" id="1812821"/>
    <lineage>
        <taxon>Bacteria</taxon>
        <taxon>Bacillati</taxon>
        <taxon>Bacillota</taxon>
        <taxon>Bacilli</taxon>
        <taxon>Bacillales</taxon>
        <taxon>Staphylococcaceae</taxon>
        <taxon>Corticicoccus</taxon>
    </lineage>
</organism>
<dbReference type="PANTHER" id="PTHR30212:SF2">
    <property type="entry name" value="PROTEIN YIIM"/>
    <property type="match status" value="1"/>
</dbReference>